<evidence type="ECO:0000256" key="3">
    <source>
        <dbReference type="SAM" id="MobiDB-lite"/>
    </source>
</evidence>
<gene>
    <name evidence="5" type="ORF">JGS22_002140</name>
</gene>
<organism evidence="5 6">
    <name type="scientific">Streptomyces tardus</name>
    <dbReference type="NCBI Taxonomy" id="2780544"/>
    <lineage>
        <taxon>Bacteria</taxon>
        <taxon>Bacillati</taxon>
        <taxon>Actinomycetota</taxon>
        <taxon>Actinomycetes</taxon>
        <taxon>Kitasatosporales</taxon>
        <taxon>Streptomycetaceae</taxon>
        <taxon>Streptomyces</taxon>
    </lineage>
</organism>
<evidence type="ECO:0000313" key="5">
    <source>
        <dbReference type="EMBL" id="MBU7596469.1"/>
    </source>
</evidence>
<dbReference type="SUPFAM" id="SSF46894">
    <property type="entry name" value="C-terminal effector domain of the bipartite response regulators"/>
    <property type="match status" value="1"/>
</dbReference>
<sequence length="992" mass="106382">MSSLLPGHQPQPHSYRADASAPGPRPSEAPVLAGRAGELHALLDAVTHPPSVALVEGEAGIGKSRLIREALAHPLVRGRQIVLGHCRPLREPFPYGPVFDLLRHLADALPGGLSPVCGALRPYLPELAHQLPPAPEPLPDAGAGRHRLFRAVRALLEALGETVMVVEDLHWADDGTRDLLRFLVDDPPARLSVVLSYRREDLPGSGLPLGRAYRHPPGTTSVLIPLRPLDAHAVRSLVAAITKSPYASTEFAAELHRRTAGIPFVIEEVVRTLPADGRDGRRLDRTALDTLAVPTLLQEAIAERMAGLSAAATRVVHAVAVLQLPAREELIAAVLENGGGGTSSTGGADDVSGPNSVLPTGSCSRALREALRAGVLYECGEDTYGFRHALAQQAVYRRLPGPDRRALHRRAIRALRREDPRPYVQLAHHARQSGAPAQWRRFTEEAASAARSMGDLALAVELLEQLLSDERLGREEYARLAVELSRDAVVGLTHRRVTALLRRVVGDSQLPDGVRGEIRLNLGLLLNNQAGRYEEGRVDTELAVEELRERPALAARAMAALAMPMWGDHPHRVYERWIERAEELAAGQPDSALRTAVRGNHLSLLVAAGDPEVWQAAEELLGSRAGEQDRLQLARTCANLADAATCTGHYAAAHRFREEGRRLAAACGATYLEGIVEGTALRIAWYTGHWEGLAERARRTLELARDAPGLASDAHLVLALLASAGGEWDEAADRLERAGLADPANAMDPVLTAGSGAMARLHLARGEHAAARSLALRALRRAGRKGLWACAGNLLPDALAVLVRTGEQERAEDVLADFAEGIAGRDAPLAEAALAACRGTVAAGAGEPVAAVREFERAAAAYRALPQPYYAARAKEAAVRCALAAGAVTPQTAGELVALVEEFGALGATRDAARCRRVLRGTGATLPSRRGRRGYGDQLSPREREVAHLVAVGHTNREIADVLFLSPRTVEQHVAKVLRKLGVRSRAEVPRD</sequence>
<dbReference type="PANTHER" id="PTHR16305">
    <property type="entry name" value="TESTICULAR SOLUBLE ADENYLYL CYCLASE"/>
    <property type="match status" value="1"/>
</dbReference>
<name>A0A949JHP4_9ACTN</name>
<dbReference type="SUPFAM" id="SSF52540">
    <property type="entry name" value="P-loop containing nucleoside triphosphate hydrolases"/>
    <property type="match status" value="1"/>
</dbReference>
<evidence type="ECO:0000256" key="2">
    <source>
        <dbReference type="ARBA" id="ARBA00022840"/>
    </source>
</evidence>
<feature type="region of interest" description="Disordered" evidence="3">
    <location>
        <begin position="1"/>
        <end position="31"/>
    </location>
</feature>
<dbReference type="AlphaFoldDB" id="A0A949JHP4"/>
<proteinExistence type="predicted"/>
<evidence type="ECO:0000259" key="4">
    <source>
        <dbReference type="PROSITE" id="PS50043"/>
    </source>
</evidence>
<evidence type="ECO:0000313" key="6">
    <source>
        <dbReference type="Proteomes" id="UP000694501"/>
    </source>
</evidence>
<keyword evidence="2" id="KW-0067">ATP-binding</keyword>
<accession>A0A949JHP4</accession>
<dbReference type="SMART" id="SM00421">
    <property type="entry name" value="HTH_LUXR"/>
    <property type="match status" value="1"/>
</dbReference>
<dbReference type="GO" id="GO:0005524">
    <property type="term" value="F:ATP binding"/>
    <property type="evidence" value="ECO:0007669"/>
    <property type="project" value="UniProtKB-KW"/>
</dbReference>
<protein>
    <submittedName>
        <fullName evidence="5">AAA family ATPase</fullName>
    </submittedName>
</protein>
<dbReference type="GO" id="GO:0003677">
    <property type="term" value="F:DNA binding"/>
    <property type="evidence" value="ECO:0007669"/>
    <property type="project" value="InterPro"/>
</dbReference>
<dbReference type="InterPro" id="IPR016032">
    <property type="entry name" value="Sig_transdc_resp-reg_C-effctor"/>
</dbReference>
<keyword evidence="1" id="KW-0547">Nucleotide-binding</keyword>
<dbReference type="RefSeq" id="WP_211041872.1">
    <property type="nucleotide sequence ID" value="NZ_JAELVF020000001.1"/>
</dbReference>
<dbReference type="PRINTS" id="PR00038">
    <property type="entry name" value="HTHLUXR"/>
</dbReference>
<dbReference type="Pfam" id="PF13191">
    <property type="entry name" value="AAA_16"/>
    <property type="match status" value="1"/>
</dbReference>
<dbReference type="EMBL" id="JAELVF020000001">
    <property type="protein sequence ID" value="MBU7596469.1"/>
    <property type="molecule type" value="Genomic_DNA"/>
</dbReference>
<dbReference type="Proteomes" id="UP000694501">
    <property type="component" value="Unassembled WGS sequence"/>
</dbReference>
<dbReference type="GO" id="GO:0005737">
    <property type="term" value="C:cytoplasm"/>
    <property type="evidence" value="ECO:0007669"/>
    <property type="project" value="TreeGrafter"/>
</dbReference>
<evidence type="ECO:0000256" key="1">
    <source>
        <dbReference type="ARBA" id="ARBA00022741"/>
    </source>
</evidence>
<dbReference type="PROSITE" id="PS50043">
    <property type="entry name" value="HTH_LUXR_2"/>
    <property type="match status" value="1"/>
</dbReference>
<comment type="caution">
    <text evidence="5">The sequence shown here is derived from an EMBL/GenBank/DDBJ whole genome shotgun (WGS) entry which is preliminary data.</text>
</comment>
<dbReference type="InterPro" id="IPR027417">
    <property type="entry name" value="P-loop_NTPase"/>
</dbReference>
<dbReference type="InterPro" id="IPR000792">
    <property type="entry name" value="Tscrpt_reg_LuxR_C"/>
</dbReference>
<dbReference type="Gene3D" id="1.10.10.10">
    <property type="entry name" value="Winged helix-like DNA-binding domain superfamily/Winged helix DNA-binding domain"/>
    <property type="match status" value="1"/>
</dbReference>
<dbReference type="GO" id="GO:0004016">
    <property type="term" value="F:adenylate cyclase activity"/>
    <property type="evidence" value="ECO:0007669"/>
    <property type="project" value="TreeGrafter"/>
</dbReference>
<reference evidence="5" key="1">
    <citation type="submission" date="2021-06" db="EMBL/GenBank/DDBJ databases">
        <title>Sequencing of actinobacteria type strains.</title>
        <authorList>
            <person name="Nguyen G.-S."/>
            <person name="Wentzel A."/>
        </authorList>
    </citation>
    <scope>NUCLEOTIDE SEQUENCE</scope>
    <source>
        <strain evidence="5">P38-E01</strain>
    </source>
</reference>
<dbReference type="PANTHER" id="PTHR16305:SF35">
    <property type="entry name" value="TRANSCRIPTIONAL ACTIVATOR DOMAIN"/>
    <property type="match status" value="1"/>
</dbReference>
<keyword evidence="6" id="KW-1185">Reference proteome</keyword>
<dbReference type="CDD" id="cd06170">
    <property type="entry name" value="LuxR_C_like"/>
    <property type="match status" value="1"/>
</dbReference>
<dbReference type="GO" id="GO:0006355">
    <property type="term" value="P:regulation of DNA-templated transcription"/>
    <property type="evidence" value="ECO:0007669"/>
    <property type="project" value="InterPro"/>
</dbReference>
<dbReference type="Pfam" id="PF00196">
    <property type="entry name" value="GerE"/>
    <property type="match status" value="1"/>
</dbReference>
<feature type="domain" description="HTH luxR-type" evidence="4">
    <location>
        <begin position="932"/>
        <end position="992"/>
    </location>
</feature>
<dbReference type="InterPro" id="IPR036388">
    <property type="entry name" value="WH-like_DNA-bd_sf"/>
</dbReference>
<dbReference type="InterPro" id="IPR041664">
    <property type="entry name" value="AAA_16"/>
</dbReference>